<evidence type="ECO:0000256" key="9">
    <source>
        <dbReference type="SAM" id="MobiDB-lite"/>
    </source>
</evidence>
<feature type="transmembrane region" description="Helical" evidence="10">
    <location>
        <begin position="497"/>
        <end position="519"/>
    </location>
</feature>
<feature type="compositionally biased region" description="Polar residues" evidence="9">
    <location>
        <begin position="77"/>
        <end position="88"/>
    </location>
</feature>
<name>A0A8H3WKL6_9PEZI</name>
<keyword evidence="6 10" id="KW-0472">Membrane</keyword>
<dbReference type="PANTHER" id="PTHR28259">
    <property type="entry name" value="FLUORIDE EXPORT PROTEIN 1-RELATED"/>
    <property type="match status" value="1"/>
</dbReference>
<evidence type="ECO:0000256" key="8">
    <source>
        <dbReference type="ARBA" id="ARBA00035585"/>
    </source>
</evidence>
<dbReference type="InterPro" id="IPR003691">
    <property type="entry name" value="FluC"/>
</dbReference>
<dbReference type="Proteomes" id="UP000434172">
    <property type="component" value="Unassembled WGS sequence"/>
</dbReference>
<evidence type="ECO:0000256" key="10">
    <source>
        <dbReference type="SAM" id="Phobius"/>
    </source>
</evidence>
<feature type="transmembrane region" description="Helical" evidence="10">
    <location>
        <begin position="401"/>
        <end position="422"/>
    </location>
</feature>
<dbReference type="EMBL" id="WOWK01000018">
    <property type="protein sequence ID" value="KAF0328220.1"/>
    <property type="molecule type" value="Genomic_DNA"/>
</dbReference>
<comment type="catalytic activity">
    <reaction evidence="8">
        <text>fluoride(in) = fluoride(out)</text>
        <dbReference type="Rhea" id="RHEA:76159"/>
        <dbReference type="ChEBI" id="CHEBI:17051"/>
    </reaction>
    <physiologicalReaction direction="left-to-right" evidence="8">
        <dbReference type="Rhea" id="RHEA:76160"/>
    </physiologicalReaction>
</comment>
<feature type="transmembrane region" description="Helical" evidence="10">
    <location>
        <begin position="281"/>
        <end position="302"/>
    </location>
</feature>
<evidence type="ECO:0000256" key="4">
    <source>
        <dbReference type="ARBA" id="ARBA00022692"/>
    </source>
</evidence>
<feature type="transmembrane region" description="Helical" evidence="10">
    <location>
        <begin position="211"/>
        <end position="230"/>
    </location>
</feature>
<comment type="function">
    <text evidence="1">Fluoride channel required for the rapid expulsion of cytoplasmic fluoride.</text>
</comment>
<dbReference type="AlphaFoldDB" id="A0A8H3WKL6"/>
<comment type="caution">
    <text evidence="11">The sequence shown here is derived from an EMBL/GenBank/DDBJ whole genome shotgun (WGS) entry which is preliminary data.</text>
</comment>
<dbReference type="PANTHER" id="PTHR28259:SF1">
    <property type="entry name" value="FLUORIDE EXPORT PROTEIN 1-RELATED"/>
    <property type="match status" value="1"/>
</dbReference>
<dbReference type="GO" id="GO:1903425">
    <property type="term" value="F:fluoride transmembrane transporter activity"/>
    <property type="evidence" value="ECO:0007669"/>
    <property type="project" value="TreeGrafter"/>
</dbReference>
<feature type="region of interest" description="Disordered" evidence="9">
    <location>
        <begin position="1"/>
        <end position="164"/>
    </location>
</feature>
<sequence>MENGNTHEPERANDAERGLGEPHNEEEVNPERRGTFGRPLTMGRSGDNEGQDGDVEYNAPAEYGNLDELAADPLAHSPNSPTSPTESRTLGRPLLQGTRSKTGEQEDVEYDAPADYGNLDELVADPVGRSHSGSRRSLEQIRSEERANDVEMQNGHATTNGSAETLPKGVMEVSRLATEVYTLSYLIFFAILGTLARLGLQALTTYPGAPVSFGVLWANVGGSFVMGFLAEDRKLFRHEWGTPTYDRQIRKARRERDAGGNAVSVDLAAAKKAHLATKKTIPLYIGLATGFCGSFTSFSSFIRDVFLAMSNDLPGPGGISPVPRNGGYSFMALMAVVISTVGLSLCGLFVGAHLGVALEPITPTIPYMLGRKIFDRVAVVLGWGCWIGAVLMAIWPPHDAWRGQALFSLVFAPLGCLGRFYVSLLLNSRIPAFPLGTFAVNIAGVAVLAMCWDLGHAELGGVVGCQVLQGIEDGFCGCLTTVSTWVAELSALRRRHAYVYGLASVVVGFAVMVIIMGSMRWTVGFGPLVCTH</sequence>
<evidence type="ECO:0000256" key="6">
    <source>
        <dbReference type="ARBA" id="ARBA00023136"/>
    </source>
</evidence>
<comment type="subcellular location">
    <subcellularLocation>
        <location evidence="2">Cell membrane</location>
        <topology evidence="2">Multi-pass membrane protein</topology>
    </subcellularLocation>
</comment>
<feature type="transmembrane region" description="Helical" evidence="10">
    <location>
        <begin position="180"/>
        <end position="199"/>
    </location>
</feature>
<accession>A0A8H3WKL6</accession>
<evidence type="ECO:0000313" key="12">
    <source>
        <dbReference type="Proteomes" id="UP000434172"/>
    </source>
</evidence>
<feature type="transmembrane region" description="Helical" evidence="10">
    <location>
        <begin position="377"/>
        <end position="395"/>
    </location>
</feature>
<evidence type="ECO:0000256" key="3">
    <source>
        <dbReference type="ARBA" id="ARBA00022475"/>
    </source>
</evidence>
<proteinExistence type="inferred from homology"/>
<keyword evidence="5 10" id="KW-1133">Transmembrane helix</keyword>
<feature type="compositionally biased region" description="Basic and acidic residues" evidence="9">
    <location>
        <begin position="1"/>
        <end position="34"/>
    </location>
</feature>
<comment type="similarity">
    <text evidence="7">Belongs to the fluoride channel Fluc/FEX (TC 1.A.43) family.</text>
</comment>
<evidence type="ECO:0000256" key="7">
    <source>
        <dbReference type="ARBA" id="ARBA00035120"/>
    </source>
</evidence>
<evidence type="ECO:0000256" key="1">
    <source>
        <dbReference type="ARBA" id="ARBA00002598"/>
    </source>
</evidence>
<dbReference type="GO" id="GO:0005886">
    <property type="term" value="C:plasma membrane"/>
    <property type="evidence" value="ECO:0007669"/>
    <property type="project" value="UniProtKB-SubCell"/>
</dbReference>
<feature type="compositionally biased region" description="Basic and acidic residues" evidence="9">
    <location>
        <begin position="136"/>
        <end position="149"/>
    </location>
</feature>
<reference evidence="11 12" key="1">
    <citation type="submission" date="2019-12" db="EMBL/GenBank/DDBJ databases">
        <title>A genome sequence resource for the geographically widespread anthracnose pathogen Colletotrichum asianum.</title>
        <authorList>
            <person name="Meng Y."/>
        </authorList>
    </citation>
    <scope>NUCLEOTIDE SEQUENCE [LARGE SCALE GENOMIC DNA]</scope>
    <source>
        <strain evidence="11 12">ICMP 18580</strain>
    </source>
</reference>
<keyword evidence="12" id="KW-1185">Reference proteome</keyword>
<keyword evidence="3" id="KW-1003">Cell membrane</keyword>
<feature type="transmembrane region" description="Helical" evidence="10">
    <location>
        <begin position="330"/>
        <end position="356"/>
    </location>
</feature>
<keyword evidence="4 10" id="KW-0812">Transmembrane</keyword>
<organism evidence="11 12">
    <name type="scientific">Colletotrichum asianum</name>
    <dbReference type="NCBI Taxonomy" id="702518"/>
    <lineage>
        <taxon>Eukaryota</taxon>
        <taxon>Fungi</taxon>
        <taxon>Dikarya</taxon>
        <taxon>Ascomycota</taxon>
        <taxon>Pezizomycotina</taxon>
        <taxon>Sordariomycetes</taxon>
        <taxon>Hypocreomycetidae</taxon>
        <taxon>Glomerellales</taxon>
        <taxon>Glomerellaceae</taxon>
        <taxon>Colletotrichum</taxon>
        <taxon>Colletotrichum gloeosporioides species complex</taxon>
    </lineage>
</organism>
<dbReference type="OrthoDB" id="409792at2759"/>
<evidence type="ECO:0000256" key="5">
    <source>
        <dbReference type="ARBA" id="ARBA00022989"/>
    </source>
</evidence>
<protein>
    <submittedName>
        <fullName evidence="11">Chromosome condensation protein</fullName>
    </submittedName>
</protein>
<gene>
    <name evidence="11" type="ORF">GQ607_004372</name>
</gene>
<evidence type="ECO:0000256" key="2">
    <source>
        <dbReference type="ARBA" id="ARBA00004651"/>
    </source>
</evidence>
<evidence type="ECO:0000313" key="11">
    <source>
        <dbReference type="EMBL" id="KAF0328220.1"/>
    </source>
</evidence>
<dbReference type="Pfam" id="PF02537">
    <property type="entry name" value="CRCB"/>
    <property type="match status" value="2"/>
</dbReference>